<dbReference type="EMBL" id="GGFK01015226">
    <property type="protein sequence ID" value="MBW48547.1"/>
    <property type="molecule type" value="Transcribed_RNA"/>
</dbReference>
<sequence>MRKPGIAGTIAFLALQIALRLGELQGAGYARGNVRFLIENGYLLNLHLDTARAGLLFLLGIDRVPRAVMAISFRPVRCW</sequence>
<proteinExistence type="predicted"/>
<feature type="signal peptide" evidence="1">
    <location>
        <begin position="1"/>
        <end position="26"/>
    </location>
</feature>
<protein>
    <submittedName>
        <fullName evidence="2">Putative secreted protein</fullName>
    </submittedName>
</protein>
<organism evidence="2">
    <name type="scientific">Anopheles triannulatus</name>
    <dbReference type="NCBI Taxonomy" id="58253"/>
    <lineage>
        <taxon>Eukaryota</taxon>
        <taxon>Metazoa</taxon>
        <taxon>Ecdysozoa</taxon>
        <taxon>Arthropoda</taxon>
        <taxon>Hexapoda</taxon>
        <taxon>Insecta</taxon>
        <taxon>Pterygota</taxon>
        <taxon>Neoptera</taxon>
        <taxon>Endopterygota</taxon>
        <taxon>Diptera</taxon>
        <taxon>Nematocera</taxon>
        <taxon>Culicoidea</taxon>
        <taxon>Culicidae</taxon>
        <taxon>Anophelinae</taxon>
        <taxon>Anopheles</taxon>
    </lineage>
</organism>
<reference evidence="2" key="1">
    <citation type="submission" date="2018-01" db="EMBL/GenBank/DDBJ databases">
        <title>An insight into the sialome of Amazonian anophelines.</title>
        <authorList>
            <person name="Ribeiro J.M."/>
            <person name="Scarpassa V."/>
            <person name="Calvo E."/>
        </authorList>
    </citation>
    <scope>NUCLEOTIDE SEQUENCE</scope>
    <source>
        <tissue evidence="2">Salivary glands</tissue>
    </source>
</reference>
<evidence type="ECO:0000256" key="1">
    <source>
        <dbReference type="SAM" id="SignalP"/>
    </source>
</evidence>
<accession>A0A2M4B6A6</accession>
<keyword evidence="1" id="KW-0732">Signal</keyword>
<name>A0A2M4B6A6_9DIPT</name>
<evidence type="ECO:0000313" key="2">
    <source>
        <dbReference type="EMBL" id="MBW48547.1"/>
    </source>
</evidence>
<feature type="chain" id="PRO_5014610717" evidence="1">
    <location>
        <begin position="27"/>
        <end position="79"/>
    </location>
</feature>
<dbReference type="AlphaFoldDB" id="A0A2M4B6A6"/>